<sequence>MKKGVLLFWMICLAIVIVDAKPFPQQESYDDEVLVPKDTIRYPNIFWLGRPFYDQDDYYGDNTDRKPSTLSYANVGAGWGR</sequence>
<dbReference type="RefSeq" id="XP_033361034.1">
    <property type="nucleotide sequence ID" value="XM_033505143.1"/>
</dbReference>
<accession>A0A6J3LAS9</accession>
<reference evidence="3" key="1">
    <citation type="submission" date="2025-08" db="UniProtKB">
        <authorList>
            <consortium name="RefSeq"/>
        </authorList>
    </citation>
    <scope>IDENTIFICATION</scope>
    <source>
        <tissue evidence="3">Muscle</tissue>
    </source>
</reference>
<gene>
    <name evidence="3" type="primary">LOC117239516</name>
</gene>
<evidence type="ECO:0000256" key="1">
    <source>
        <dbReference type="SAM" id="SignalP"/>
    </source>
</evidence>
<proteinExistence type="predicted"/>
<evidence type="ECO:0000313" key="2">
    <source>
        <dbReference type="Proteomes" id="UP000504631"/>
    </source>
</evidence>
<dbReference type="KEGG" id="bvk:117239516"/>
<feature type="chain" id="PRO_5026941752" evidence="1">
    <location>
        <begin position="21"/>
        <end position="81"/>
    </location>
</feature>
<organism evidence="2 3">
    <name type="scientific">Bombus vosnesenskii</name>
    <dbReference type="NCBI Taxonomy" id="207650"/>
    <lineage>
        <taxon>Eukaryota</taxon>
        <taxon>Metazoa</taxon>
        <taxon>Ecdysozoa</taxon>
        <taxon>Arthropoda</taxon>
        <taxon>Hexapoda</taxon>
        <taxon>Insecta</taxon>
        <taxon>Pterygota</taxon>
        <taxon>Neoptera</taxon>
        <taxon>Endopterygota</taxon>
        <taxon>Hymenoptera</taxon>
        <taxon>Apocrita</taxon>
        <taxon>Aculeata</taxon>
        <taxon>Apoidea</taxon>
        <taxon>Anthophila</taxon>
        <taxon>Apidae</taxon>
        <taxon>Bombus</taxon>
        <taxon>Pyrobombus</taxon>
    </lineage>
</organism>
<feature type="signal peptide" evidence="1">
    <location>
        <begin position="1"/>
        <end position="20"/>
    </location>
</feature>
<protein>
    <submittedName>
        <fullName evidence="3">Uncharacterized protein LOC117239516</fullName>
    </submittedName>
</protein>
<dbReference type="Proteomes" id="UP000504631">
    <property type="component" value="Unplaced"/>
</dbReference>
<keyword evidence="2" id="KW-1185">Reference proteome</keyword>
<dbReference type="AlphaFoldDB" id="A0A6J3LAS9"/>
<keyword evidence="1" id="KW-0732">Signal</keyword>
<name>A0A6J3LAS9_9HYME</name>
<evidence type="ECO:0000313" key="3">
    <source>
        <dbReference type="RefSeq" id="XP_033361034.1"/>
    </source>
</evidence>
<dbReference type="GeneID" id="117239516"/>